<reference evidence="2 3" key="1">
    <citation type="submission" date="2018-12" db="EMBL/GenBank/DDBJ databases">
        <title>Draft genome sequence of Embleya hyalina NBRC 13850T.</title>
        <authorList>
            <person name="Komaki H."/>
            <person name="Hosoyama A."/>
            <person name="Kimura A."/>
            <person name="Ichikawa N."/>
            <person name="Tamura T."/>
        </authorList>
    </citation>
    <scope>NUCLEOTIDE SEQUENCE [LARGE SCALE GENOMIC DNA]</scope>
    <source>
        <strain evidence="2 3">NBRC 13850</strain>
    </source>
</reference>
<accession>A0A401Z2H0</accession>
<dbReference type="EMBL" id="BIFH01000044">
    <property type="protein sequence ID" value="GCE01052.1"/>
    <property type="molecule type" value="Genomic_DNA"/>
</dbReference>
<feature type="region of interest" description="Disordered" evidence="1">
    <location>
        <begin position="74"/>
        <end position="112"/>
    </location>
</feature>
<evidence type="ECO:0000256" key="1">
    <source>
        <dbReference type="SAM" id="MobiDB-lite"/>
    </source>
</evidence>
<evidence type="ECO:0000313" key="3">
    <source>
        <dbReference type="Proteomes" id="UP000286931"/>
    </source>
</evidence>
<name>A0A401Z2H0_9ACTN</name>
<keyword evidence="3" id="KW-1185">Reference proteome</keyword>
<evidence type="ECO:0000313" key="2">
    <source>
        <dbReference type="EMBL" id="GCE01052.1"/>
    </source>
</evidence>
<organism evidence="2 3">
    <name type="scientific">Embleya hyalina</name>
    <dbReference type="NCBI Taxonomy" id="516124"/>
    <lineage>
        <taxon>Bacteria</taxon>
        <taxon>Bacillati</taxon>
        <taxon>Actinomycetota</taxon>
        <taxon>Actinomycetes</taxon>
        <taxon>Kitasatosporales</taxon>
        <taxon>Streptomycetaceae</taxon>
        <taxon>Embleya</taxon>
    </lineage>
</organism>
<dbReference type="Proteomes" id="UP000286931">
    <property type="component" value="Unassembled WGS sequence"/>
</dbReference>
<comment type="caution">
    <text evidence="2">The sequence shown here is derived from an EMBL/GenBank/DDBJ whole genome shotgun (WGS) entry which is preliminary data.</text>
</comment>
<protein>
    <submittedName>
        <fullName evidence="2">Uncharacterized protein</fullName>
    </submittedName>
</protein>
<gene>
    <name evidence="2" type="ORF">EHYA_08791</name>
</gene>
<proteinExistence type="predicted"/>
<sequence>MRVVRAVYRSSPGCHGGFGLHACGAREVVTLPGMLGDIRAALPEERREEFDKVVYDTPRDQFVRRVVLDRALPPEAREEAEEAMERVRQGDYTGAAASPRRRSAPRPCATAV</sequence>
<dbReference type="AlphaFoldDB" id="A0A401Z2H0"/>